<evidence type="ECO:0000256" key="6">
    <source>
        <dbReference type="SAM" id="MobiDB-lite"/>
    </source>
</evidence>
<keyword evidence="5" id="KW-0539">Nucleus</keyword>
<evidence type="ECO:0000256" key="4">
    <source>
        <dbReference type="ARBA" id="ARBA00023163"/>
    </source>
</evidence>
<name>A0A250XNN0_9CHLO</name>
<feature type="region of interest" description="Disordered" evidence="6">
    <location>
        <begin position="578"/>
        <end position="603"/>
    </location>
</feature>
<dbReference type="AlphaFoldDB" id="A0A250XNN0"/>
<dbReference type="GO" id="GO:0003677">
    <property type="term" value="F:DNA binding"/>
    <property type="evidence" value="ECO:0007669"/>
    <property type="project" value="UniProtKB-KW"/>
</dbReference>
<keyword evidence="4" id="KW-0804">Transcription</keyword>
<feature type="region of interest" description="Disordered" evidence="6">
    <location>
        <begin position="139"/>
        <end position="172"/>
    </location>
</feature>
<evidence type="ECO:0000256" key="2">
    <source>
        <dbReference type="ARBA" id="ARBA00023015"/>
    </source>
</evidence>
<feature type="region of interest" description="Disordered" evidence="6">
    <location>
        <begin position="472"/>
        <end position="494"/>
    </location>
</feature>
<dbReference type="Gene3D" id="3.30.730.10">
    <property type="entry name" value="AP2/ERF domain"/>
    <property type="match status" value="1"/>
</dbReference>
<comment type="caution">
    <text evidence="8">The sequence shown here is derived from an EMBL/GenBank/DDBJ whole genome shotgun (WGS) entry which is preliminary data.</text>
</comment>
<dbReference type="SMART" id="SM00380">
    <property type="entry name" value="AP2"/>
    <property type="match status" value="1"/>
</dbReference>
<evidence type="ECO:0000313" key="8">
    <source>
        <dbReference type="EMBL" id="GAX84678.1"/>
    </source>
</evidence>
<reference evidence="8 9" key="1">
    <citation type="submission" date="2017-08" db="EMBL/GenBank/DDBJ databases">
        <title>Acidophilic green algal genome provides insights into adaptation to an acidic environment.</title>
        <authorList>
            <person name="Hirooka S."/>
            <person name="Hirose Y."/>
            <person name="Kanesaki Y."/>
            <person name="Higuchi S."/>
            <person name="Fujiwara T."/>
            <person name="Onuma R."/>
            <person name="Era A."/>
            <person name="Ohbayashi R."/>
            <person name="Uzuka A."/>
            <person name="Nozaki H."/>
            <person name="Yoshikawa H."/>
            <person name="Miyagishima S.Y."/>
        </authorList>
    </citation>
    <scope>NUCLEOTIDE SEQUENCE [LARGE SCALE GENOMIC DNA]</scope>
    <source>
        <strain evidence="8 9">NIES-2499</strain>
    </source>
</reference>
<dbReference type="GO" id="GO:0005634">
    <property type="term" value="C:nucleus"/>
    <property type="evidence" value="ECO:0007669"/>
    <property type="project" value="UniProtKB-SubCell"/>
</dbReference>
<dbReference type="InterPro" id="IPR016177">
    <property type="entry name" value="DNA-bd_dom_sf"/>
</dbReference>
<feature type="domain" description="AP2/ERF" evidence="7">
    <location>
        <begin position="58"/>
        <end position="114"/>
    </location>
</feature>
<protein>
    <recommendedName>
        <fullName evidence="7">AP2/ERF domain-containing protein</fullName>
    </recommendedName>
</protein>
<dbReference type="PANTHER" id="PTHR32467:SF90">
    <property type="entry name" value="AP2-LIKE ETHYLENE-RESPONSIVE TRANSCRIPTION FACTOR AIL1"/>
    <property type="match status" value="1"/>
</dbReference>
<keyword evidence="9" id="KW-1185">Reference proteome</keyword>
<dbReference type="SUPFAM" id="SSF54171">
    <property type="entry name" value="DNA-binding domain"/>
    <property type="match status" value="1"/>
</dbReference>
<dbReference type="PANTHER" id="PTHR32467">
    <property type="entry name" value="AP2-LIKE ETHYLENE-RESPONSIVE TRANSCRIPTION FACTOR"/>
    <property type="match status" value="1"/>
</dbReference>
<sequence>MSAGGENFTAANASVANVMNNVSSGLPDLSLKADVDVDMQGGFMVSADADGEKPLTSQFRGVCWNKKNRRWQAAINSSGKYIYLGSFVSEEEAAHMFDRAAIRLRGHRAKLNFNIQEYMDSSGNLQEDSRIAAIIGKTDVGGTPGNPSSKGGATNGGAGGGTATAGRTVGGGGTIGHDQLMASVLGPDTSPAAAMAAAMASLTGGAGNNGAGGGNVRSSVNVVTGGYTRGEVLNPGGSGHNSSSLGTLLGVGGGQVLTGLGGVRVLTGGARGASSGFLSSSGGANGANYTVSANIFKGKAVNPLEVPLPPGCTLEATIPGEEDAFGILYQNAQRALGAVIWDGFASQDIGVFDTDRDARTACNSALRIVLQYKSQNALLLQSLAESMLPSTAANHLPPPQSQLHVQPNPSSTSALIQQYGAPNNGSTLQAADGAGSAAFDGMSLSALFSQPLPSFTTTTGSLINTNVHLGSGGGSGSSGSGGVPLTTSGGVGGTPPVRSFNDLFTFLASYQRQTLPASSGVPNPDLPSASISLDASQVLSMLGSTAVCSSMADAPSGMTGSGASLPILLSTLPATNGAPNAGVGSGEQGRLKRPASDDEEGSVKRAMHHNTETVKGCEEESVAQISGGKGVDDFSALKSMANVTVADLMKQLTEQAQAPGVVNRS</sequence>
<keyword evidence="3" id="KW-0238">DNA-binding</keyword>
<accession>A0A250XNN0</accession>
<evidence type="ECO:0000256" key="3">
    <source>
        <dbReference type="ARBA" id="ARBA00023125"/>
    </source>
</evidence>
<dbReference type="PROSITE" id="PS51032">
    <property type="entry name" value="AP2_ERF"/>
    <property type="match status" value="1"/>
</dbReference>
<dbReference type="Proteomes" id="UP000232323">
    <property type="component" value="Unassembled WGS sequence"/>
</dbReference>
<dbReference type="EMBL" id="BEGY01000132">
    <property type="protein sequence ID" value="GAX84678.1"/>
    <property type="molecule type" value="Genomic_DNA"/>
</dbReference>
<feature type="compositionally biased region" description="Gly residues" evidence="6">
    <location>
        <begin position="153"/>
        <end position="172"/>
    </location>
</feature>
<comment type="subcellular location">
    <subcellularLocation>
        <location evidence="1">Nucleus</location>
    </subcellularLocation>
</comment>
<dbReference type="InterPro" id="IPR036955">
    <property type="entry name" value="AP2/ERF_dom_sf"/>
</dbReference>
<dbReference type="OrthoDB" id="550275at2759"/>
<organism evidence="8 9">
    <name type="scientific">Chlamydomonas eustigma</name>
    <dbReference type="NCBI Taxonomy" id="1157962"/>
    <lineage>
        <taxon>Eukaryota</taxon>
        <taxon>Viridiplantae</taxon>
        <taxon>Chlorophyta</taxon>
        <taxon>core chlorophytes</taxon>
        <taxon>Chlorophyceae</taxon>
        <taxon>CS clade</taxon>
        <taxon>Chlamydomonadales</taxon>
        <taxon>Chlamydomonadaceae</taxon>
        <taxon>Chlamydomonas</taxon>
    </lineage>
</organism>
<keyword evidence="2" id="KW-0805">Transcription regulation</keyword>
<evidence type="ECO:0000259" key="7">
    <source>
        <dbReference type="PROSITE" id="PS51032"/>
    </source>
</evidence>
<feature type="compositionally biased region" description="Gly residues" evidence="6">
    <location>
        <begin position="472"/>
        <end position="482"/>
    </location>
</feature>
<dbReference type="GO" id="GO:0003700">
    <property type="term" value="F:DNA-binding transcription factor activity"/>
    <property type="evidence" value="ECO:0007669"/>
    <property type="project" value="InterPro"/>
</dbReference>
<dbReference type="CDD" id="cd00018">
    <property type="entry name" value="AP2"/>
    <property type="match status" value="1"/>
</dbReference>
<dbReference type="InterPro" id="IPR001471">
    <property type="entry name" value="AP2/ERF_dom"/>
</dbReference>
<proteinExistence type="predicted"/>
<gene>
    <name evidence="8" type="ORF">CEUSTIGMA_g12099.t1</name>
</gene>
<evidence type="ECO:0000256" key="5">
    <source>
        <dbReference type="ARBA" id="ARBA00023242"/>
    </source>
</evidence>
<evidence type="ECO:0000256" key="1">
    <source>
        <dbReference type="ARBA" id="ARBA00004123"/>
    </source>
</evidence>
<evidence type="ECO:0000313" key="9">
    <source>
        <dbReference type="Proteomes" id="UP000232323"/>
    </source>
</evidence>